<proteinExistence type="inferred from homology"/>
<dbReference type="GO" id="GO:0071513">
    <property type="term" value="C:phosphopantothenoylcysteine decarboxylase complex"/>
    <property type="evidence" value="ECO:0007669"/>
    <property type="project" value="TreeGrafter"/>
</dbReference>
<evidence type="ECO:0000259" key="4">
    <source>
        <dbReference type="Pfam" id="PF02441"/>
    </source>
</evidence>
<keyword evidence="1" id="KW-0173">Coenzyme A biosynthesis</keyword>
<sequence>LPALKVKPDPSLKSCLSPSIDPQRKLPEDSTTFVHEQSKLPDAHPSFVDPNDNVSPINHGLNGRASDEINTSRLTSESTTQALEVPGSLQHPNASQEATRKLHLLIGITGCISILKNVFLIIEKLFELYTPEKLEIQVVLTKSAEWFLTDKLYKFENLGVKVWFSDDGEAYYMESKVEQQMSGEAKPAFQMYLAPELQKWTDVLLLAPLSANTLAKLINGLADNLLTDILHTWPTPQPQTHSVAHNIDNTVLTNNIISPKPIVAALALTNSMYSHPITKRQLALLQDTYPNVSILKPVEKCVDVDGNIAMGGMRSWREVVDFVLKKLGEPEDDEDDEDDDDTQNDEDDITDSNSATPRSRLNTLTRKELQEHEELASKNAILNTG</sequence>
<dbReference type="GO" id="GO:0010181">
    <property type="term" value="F:FMN binding"/>
    <property type="evidence" value="ECO:0007669"/>
    <property type="project" value="TreeGrafter"/>
</dbReference>
<evidence type="ECO:0000256" key="3">
    <source>
        <dbReference type="SAM" id="MobiDB-lite"/>
    </source>
</evidence>
<dbReference type="RefSeq" id="XP_020065515.1">
    <property type="nucleotide sequence ID" value="XM_020208883.1"/>
</dbReference>
<evidence type="ECO:0000256" key="2">
    <source>
        <dbReference type="ARBA" id="ARBA00038350"/>
    </source>
</evidence>
<feature type="non-terminal residue" evidence="5">
    <location>
        <position position="385"/>
    </location>
</feature>
<dbReference type="GeneID" id="30983019"/>
<keyword evidence="6" id="KW-1185">Reference proteome</keyword>
<feature type="compositionally biased region" description="Basic and acidic residues" evidence="3">
    <location>
        <begin position="365"/>
        <end position="376"/>
    </location>
</feature>
<gene>
    <name evidence="5" type="ORF">CANTADRAFT_41793</name>
</gene>
<dbReference type="InterPro" id="IPR036551">
    <property type="entry name" value="Flavin_trans-like"/>
</dbReference>
<feature type="region of interest" description="Disordered" evidence="3">
    <location>
        <begin position="327"/>
        <end position="385"/>
    </location>
</feature>
<dbReference type="InterPro" id="IPR003382">
    <property type="entry name" value="Flavoprotein"/>
</dbReference>
<evidence type="ECO:0000313" key="5">
    <source>
        <dbReference type="EMBL" id="ODV80393.1"/>
    </source>
</evidence>
<feature type="compositionally biased region" description="Basic and acidic residues" evidence="3">
    <location>
        <begin position="1"/>
        <end position="10"/>
    </location>
</feature>
<dbReference type="STRING" id="984487.A0A1E4SLJ8"/>
<dbReference type="PANTHER" id="PTHR14359:SF6">
    <property type="entry name" value="PHOSPHOPANTOTHENOYLCYSTEINE DECARBOXYLASE"/>
    <property type="match status" value="1"/>
</dbReference>
<evidence type="ECO:0000256" key="1">
    <source>
        <dbReference type="ARBA" id="ARBA00022993"/>
    </source>
</evidence>
<dbReference type="Gene3D" id="3.40.50.1950">
    <property type="entry name" value="Flavin prenyltransferase-like"/>
    <property type="match status" value="1"/>
</dbReference>
<dbReference type="Pfam" id="PF02441">
    <property type="entry name" value="Flavoprotein"/>
    <property type="match status" value="1"/>
</dbReference>
<organism evidence="5 6">
    <name type="scientific">Suhomyces tanzawaensis NRRL Y-17324</name>
    <dbReference type="NCBI Taxonomy" id="984487"/>
    <lineage>
        <taxon>Eukaryota</taxon>
        <taxon>Fungi</taxon>
        <taxon>Dikarya</taxon>
        <taxon>Ascomycota</taxon>
        <taxon>Saccharomycotina</taxon>
        <taxon>Pichiomycetes</taxon>
        <taxon>Debaryomycetaceae</taxon>
        <taxon>Suhomyces</taxon>
    </lineage>
</organism>
<protein>
    <submittedName>
        <fullName evidence="5">Flavo protein</fullName>
    </submittedName>
</protein>
<comment type="similarity">
    <text evidence="2">Belongs to the HFCD (homooligomeric flavin containing Cys decarboxylase) superfamily.</text>
</comment>
<dbReference type="AlphaFoldDB" id="A0A1E4SLJ8"/>
<evidence type="ECO:0000313" key="6">
    <source>
        <dbReference type="Proteomes" id="UP000094285"/>
    </source>
</evidence>
<feature type="region of interest" description="Disordered" evidence="3">
    <location>
        <begin position="1"/>
        <end position="51"/>
    </location>
</feature>
<feature type="compositionally biased region" description="Polar residues" evidence="3">
    <location>
        <begin position="352"/>
        <end position="364"/>
    </location>
</feature>
<feature type="non-terminal residue" evidence="5">
    <location>
        <position position="1"/>
    </location>
</feature>
<dbReference type="GO" id="GO:0015937">
    <property type="term" value="P:coenzyme A biosynthetic process"/>
    <property type="evidence" value="ECO:0007669"/>
    <property type="project" value="UniProtKB-KW"/>
</dbReference>
<reference evidence="6" key="1">
    <citation type="submission" date="2016-05" db="EMBL/GenBank/DDBJ databases">
        <title>Comparative genomics of biotechnologically important yeasts.</title>
        <authorList>
            <consortium name="DOE Joint Genome Institute"/>
            <person name="Riley R."/>
            <person name="Haridas S."/>
            <person name="Wolfe K.H."/>
            <person name="Lopes M.R."/>
            <person name="Hittinger C.T."/>
            <person name="Goker M."/>
            <person name="Salamov A."/>
            <person name="Wisecaver J."/>
            <person name="Long T.M."/>
            <person name="Aerts A.L."/>
            <person name="Barry K."/>
            <person name="Choi C."/>
            <person name="Clum A."/>
            <person name="Coughlan A.Y."/>
            <person name="Deshpande S."/>
            <person name="Douglass A.P."/>
            <person name="Hanson S.J."/>
            <person name="Klenk H.-P."/>
            <person name="Labutti K."/>
            <person name="Lapidus A."/>
            <person name="Lindquist E."/>
            <person name="Lipzen A."/>
            <person name="Meier-Kolthoff J.P."/>
            <person name="Ohm R.A."/>
            <person name="Otillar R.P."/>
            <person name="Pangilinan J."/>
            <person name="Peng Y."/>
            <person name="Rokas A."/>
            <person name="Rosa C.A."/>
            <person name="Scheuner C."/>
            <person name="Sibirny A.A."/>
            <person name="Slot J.C."/>
            <person name="Stielow J.B."/>
            <person name="Sun H."/>
            <person name="Kurtzman C.P."/>
            <person name="Blackwell M."/>
            <person name="Grigoriev I.V."/>
            <person name="Jeffries T.W."/>
        </authorList>
    </citation>
    <scope>NUCLEOTIDE SEQUENCE [LARGE SCALE GENOMIC DNA]</scope>
    <source>
        <strain evidence="6">NRRL Y-17324</strain>
    </source>
</reference>
<dbReference type="SUPFAM" id="SSF52507">
    <property type="entry name" value="Homo-oligomeric flavin-containing Cys decarboxylases, HFCD"/>
    <property type="match status" value="1"/>
</dbReference>
<dbReference type="PANTHER" id="PTHR14359">
    <property type="entry name" value="HOMO-OLIGOMERIC FLAVIN CONTAINING CYS DECARBOXYLASE FAMILY"/>
    <property type="match status" value="1"/>
</dbReference>
<dbReference type="GO" id="GO:0004633">
    <property type="term" value="F:phosphopantothenoylcysteine decarboxylase activity"/>
    <property type="evidence" value="ECO:0007669"/>
    <property type="project" value="TreeGrafter"/>
</dbReference>
<feature type="domain" description="Flavoprotein" evidence="4">
    <location>
        <begin position="103"/>
        <end position="326"/>
    </location>
</feature>
<name>A0A1E4SLJ8_9ASCO</name>
<feature type="compositionally biased region" description="Acidic residues" evidence="3">
    <location>
        <begin position="330"/>
        <end position="350"/>
    </location>
</feature>
<accession>A0A1E4SLJ8</accession>
<dbReference type="EMBL" id="KV453911">
    <property type="protein sequence ID" value="ODV80393.1"/>
    <property type="molecule type" value="Genomic_DNA"/>
</dbReference>
<dbReference type="OrthoDB" id="70387at2759"/>
<dbReference type="Proteomes" id="UP000094285">
    <property type="component" value="Unassembled WGS sequence"/>
</dbReference>